<sequence>MPRAGLDRARLVRAGAELADEAGFAGVTLSALAARFGVRPASLYAHVGGLADLSAGITALALDELADRVGADLAGRQGRDALAAYARAHRTYAHEHPGRYEAARAPLAEPSPDAVRAGGRNADLAFAVLRGYALPESEQVHAVRFLGATVHGFTALHSAFGHRAPDLEDSWERALDVLDAALRGWPTPGG</sequence>
<organism evidence="6 7">
    <name type="scientific">Kineococcus rhizosphaerae</name>
    <dbReference type="NCBI Taxonomy" id="559628"/>
    <lineage>
        <taxon>Bacteria</taxon>
        <taxon>Bacillati</taxon>
        <taxon>Actinomycetota</taxon>
        <taxon>Actinomycetes</taxon>
        <taxon>Kineosporiales</taxon>
        <taxon>Kineosporiaceae</taxon>
        <taxon>Kineococcus</taxon>
    </lineage>
</organism>
<evidence type="ECO:0000256" key="1">
    <source>
        <dbReference type="ARBA" id="ARBA00023015"/>
    </source>
</evidence>
<dbReference type="Gene3D" id="1.10.357.10">
    <property type="entry name" value="Tetracycline Repressor, domain 2"/>
    <property type="match status" value="1"/>
</dbReference>
<evidence type="ECO:0000313" key="7">
    <source>
        <dbReference type="Proteomes" id="UP000238083"/>
    </source>
</evidence>
<protein>
    <submittedName>
        <fullName evidence="6">TetR family transcriptional regulator</fullName>
    </submittedName>
</protein>
<evidence type="ECO:0000256" key="3">
    <source>
        <dbReference type="ARBA" id="ARBA00023163"/>
    </source>
</evidence>
<dbReference type="GO" id="GO:0000976">
    <property type="term" value="F:transcription cis-regulatory region binding"/>
    <property type="evidence" value="ECO:0007669"/>
    <property type="project" value="TreeGrafter"/>
</dbReference>
<comment type="caution">
    <text evidence="6">The sequence shown here is derived from an EMBL/GenBank/DDBJ whole genome shotgun (WGS) entry which is preliminary data.</text>
</comment>
<dbReference type="Pfam" id="PF13305">
    <property type="entry name" value="TetR_C_33"/>
    <property type="match status" value="1"/>
</dbReference>
<keyword evidence="3" id="KW-0804">Transcription</keyword>
<gene>
    <name evidence="6" type="ORF">CLV37_11117</name>
</gene>
<dbReference type="EMBL" id="PVZF01000011">
    <property type="protein sequence ID" value="PRY12061.1"/>
    <property type="molecule type" value="Genomic_DNA"/>
</dbReference>
<dbReference type="Pfam" id="PF00440">
    <property type="entry name" value="TetR_N"/>
    <property type="match status" value="1"/>
</dbReference>
<keyword evidence="1" id="KW-0805">Transcription regulation</keyword>
<proteinExistence type="predicted"/>
<keyword evidence="2 4" id="KW-0238">DNA-binding</keyword>
<dbReference type="GO" id="GO:0003700">
    <property type="term" value="F:DNA-binding transcription factor activity"/>
    <property type="evidence" value="ECO:0007669"/>
    <property type="project" value="TreeGrafter"/>
</dbReference>
<evidence type="ECO:0000256" key="4">
    <source>
        <dbReference type="PROSITE-ProRule" id="PRU00335"/>
    </source>
</evidence>
<dbReference type="InterPro" id="IPR036271">
    <property type="entry name" value="Tet_transcr_reg_TetR-rel_C_sf"/>
</dbReference>
<evidence type="ECO:0000259" key="5">
    <source>
        <dbReference type="PROSITE" id="PS50977"/>
    </source>
</evidence>
<dbReference type="InterPro" id="IPR050109">
    <property type="entry name" value="HTH-type_TetR-like_transc_reg"/>
</dbReference>
<dbReference type="Proteomes" id="UP000238083">
    <property type="component" value="Unassembled WGS sequence"/>
</dbReference>
<evidence type="ECO:0000313" key="6">
    <source>
        <dbReference type="EMBL" id="PRY12061.1"/>
    </source>
</evidence>
<dbReference type="SUPFAM" id="SSF46689">
    <property type="entry name" value="Homeodomain-like"/>
    <property type="match status" value="1"/>
</dbReference>
<dbReference type="RefSeq" id="WP_106213554.1">
    <property type="nucleotide sequence ID" value="NZ_PVZF01000011.1"/>
</dbReference>
<dbReference type="OrthoDB" id="71867at2"/>
<dbReference type="PANTHER" id="PTHR30055">
    <property type="entry name" value="HTH-TYPE TRANSCRIPTIONAL REGULATOR RUTR"/>
    <property type="match status" value="1"/>
</dbReference>
<dbReference type="PANTHER" id="PTHR30055:SF239">
    <property type="entry name" value="TRANSCRIPTIONAL REGULATORY PROTEIN"/>
    <property type="match status" value="1"/>
</dbReference>
<dbReference type="InterPro" id="IPR009057">
    <property type="entry name" value="Homeodomain-like_sf"/>
</dbReference>
<evidence type="ECO:0000256" key="2">
    <source>
        <dbReference type="ARBA" id="ARBA00023125"/>
    </source>
</evidence>
<accession>A0A2T0QZG9</accession>
<dbReference type="PROSITE" id="PS50977">
    <property type="entry name" value="HTH_TETR_2"/>
    <property type="match status" value="1"/>
</dbReference>
<feature type="domain" description="HTH tetR-type" evidence="5">
    <location>
        <begin position="5"/>
        <end position="65"/>
    </location>
</feature>
<dbReference type="InterPro" id="IPR025996">
    <property type="entry name" value="MT1864/Rv1816-like_C"/>
</dbReference>
<reference evidence="6 7" key="1">
    <citation type="submission" date="2018-03" db="EMBL/GenBank/DDBJ databases">
        <title>Genomic Encyclopedia of Archaeal and Bacterial Type Strains, Phase II (KMG-II): from individual species to whole genera.</title>
        <authorList>
            <person name="Goeker M."/>
        </authorList>
    </citation>
    <scope>NUCLEOTIDE SEQUENCE [LARGE SCALE GENOMIC DNA]</scope>
    <source>
        <strain evidence="6 7">DSM 19711</strain>
    </source>
</reference>
<dbReference type="AlphaFoldDB" id="A0A2T0QZG9"/>
<dbReference type="SUPFAM" id="SSF48498">
    <property type="entry name" value="Tetracyclin repressor-like, C-terminal domain"/>
    <property type="match status" value="1"/>
</dbReference>
<dbReference type="Gene3D" id="1.10.10.60">
    <property type="entry name" value="Homeodomain-like"/>
    <property type="match status" value="1"/>
</dbReference>
<keyword evidence="7" id="KW-1185">Reference proteome</keyword>
<dbReference type="InterPro" id="IPR001647">
    <property type="entry name" value="HTH_TetR"/>
</dbReference>
<name>A0A2T0QZG9_9ACTN</name>
<feature type="DNA-binding region" description="H-T-H motif" evidence="4">
    <location>
        <begin position="28"/>
        <end position="47"/>
    </location>
</feature>